<dbReference type="InterPro" id="IPR039421">
    <property type="entry name" value="Type_1_exporter"/>
</dbReference>
<name>A0A0V8QHS3_9FIRM</name>
<dbReference type="Gene3D" id="3.40.50.300">
    <property type="entry name" value="P-loop containing nucleotide triphosphate hydrolases"/>
    <property type="match status" value="1"/>
</dbReference>
<gene>
    <name evidence="1" type="ORF">ASU35_17380</name>
</gene>
<organism evidence="1 2">
    <name type="scientific">Acetivibrio ethanolgignens</name>
    <dbReference type="NCBI Taxonomy" id="290052"/>
    <lineage>
        <taxon>Bacteria</taxon>
        <taxon>Bacillati</taxon>
        <taxon>Bacillota</taxon>
        <taxon>Clostridia</taxon>
        <taxon>Eubacteriales</taxon>
        <taxon>Oscillospiraceae</taxon>
        <taxon>Acetivibrio</taxon>
    </lineage>
</organism>
<evidence type="ECO:0008006" key="3">
    <source>
        <dbReference type="Google" id="ProtNLM"/>
    </source>
</evidence>
<comment type="caution">
    <text evidence="1">The sequence shown here is derived from an EMBL/GenBank/DDBJ whole genome shotgun (WGS) entry which is preliminary data.</text>
</comment>
<dbReference type="InterPro" id="IPR027417">
    <property type="entry name" value="P-loop_NTPase"/>
</dbReference>
<evidence type="ECO:0000313" key="2">
    <source>
        <dbReference type="Proteomes" id="UP000054874"/>
    </source>
</evidence>
<accession>A0A0V8QHS3</accession>
<dbReference type="STRING" id="290052.ASU35_17380"/>
<dbReference type="EMBL" id="LNAM01000039">
    <property type="protein sequence ID" value="KSV60139.1"/>
    <property type="molecule type" value="Genomic_DNA"/>
</dbReference>
<dbReference type="PANTHER" id="PTHR43394">
    <property type="entry name" value="ATP-DEPENDENT PERMEASE MDL1, MITOCHONDRIAL"/>
    <property type="match status" value="1"/>
</dbReference>
<reference evidence="1 2" key="1">
    <citation type="submission" date="2015-11" db="EMBL/GenBank/DDBJ databases">
        <title>Butyribacter intestini gen. nov., sp. nov., a butyric acid-producing bacterium of the family Lachnospiraceae isolated from the human faeces.</title>
        <authorList>
            <person name="Zou Y."/>
            <person name="Xue W."/>
            <person name="Luo G."/>
            <person name="Lv M."/>
        </authorList>
    </citation>
    <scope>NUCLEOTIDE SEQUENCE [LARGE SCALE GENOMIC DNA]</scope>
    <source>
        <strain evidence="1 2">ACET-33324</strain>
    </source>
</reference>
<dbReference type="PANTHER" id="PTHR43394:SF1">
    <property type="entry name" value="ATP-BINDING CASSETTE SUB-FAMILY B MEMBER 10, MITOCHONDRIAL"/>
    <property type="match status" value="1"/>
</dbReference>
<dbReference type="GO" id="GO:0015421">
    <property type="term" value="F:ABC-type oligopeptide transporter activity"/>
    <property type="evidence" value="ECO:0007669"/>
    <property type="project" value="TreeGrafter"/>
</dbReference>
<dbReference type="SUPFAM" id="SSF52540">
    <property type="entry name" value="P-loop containing nucleoside triphosphate hydrolases"/>
    <property type="match status" value="1"/>
</dbReference>
<protein>
    <recommendedName>
        <fullName evidence="3">ABC transporter ATP-binding protein</fullName>
    </recommendedName>
</protein>
<keyword evidence="2" id="KW-1185">Reference proteome</keyword>
<dbReference type="Proteomes" id="UP000054874">
    <property type="component" value="Unassembled WGS sequence"/>
</dbReference>
<sequence>MDNVSQKKVLNVVKKYCKNKVLLVIAHRLTTVSDADKIYILQKGRNVGVGTHQELLKENEFYRELNLKTENDVEGE</sequence>
<proteinExistence type="predicted"/>
<dbReference type="AlphaFoldDB" id="A0A0V8QHS3"/>
<evidence type="ECO:0000313" key="1">
    <source>
        <dbReference type="EMBL" id="KSV60139.1"/>
    </source>
</evidence>